<organism evidence="3">
    <name type="scientific">Chlorella variabilis</name>
    <name type="common">Green alga</name>
    <dbReference type="NCBI Taxonomy" id="554065"/>
    <lineage>
        <taxon>Eukaryota</taxon>
        <taxon>Viridiplantae</taxon>
        <taxon>Chlorophyta</taxon>
        <taxon>core chlorophytes</taxon>
        <taxon>Trebouxiophyceae</taxon>
        <taxon>Chlorellales</taxon>
        <taxon>Chlorellaceae</taxon>
        <taxon>Chlorella clade</taxon>
        <taxon>Chlorella</taxon>
    </lineage>
</organism>
<proteinExistence type="predicted"/>
<keyword evidence="3" id="KW-1185">Reference proteome</keyword>
<dbReference type="AlphaFoldDB" id="E1Z869"/>
<evidence type="ECO:0000313" key="3">
    <source>
        <dbReference type="Proteomes" id="UP000008141"/>
    </source>
</evidence>
<name>E1Z869_CHLVA</name>
<protein>
    <submittedName>
        <fullName evidence="2">Uncharacterized protein</fullName>
    </submittedName>
</protein>
<accession>E1Z869</accession>
<feature type="region of interest" description="Disordered" evidence="1">
    <location>
        <begin position="533"/>
        <end position="588"/>
    </location>
</feature>
<reference evidence="2 3" key="1">
    <citation type="journal article" date="2010" name="Plant Cell">
        <title>The Chlorella variabilis NC64A genome reveals adaptation to photosymbiosis, coevolution with viruses, and cryptic sex.</title>
        <authorList>
            <person name="Blanc G."/>
            <person name="Duncan G."/>
            <person name="Agarkova I."/>
            <person name="Borodovsky M."/>
            <person name="Gurnon J."/>
            <person name="Kuo A."/>
            <person name="Lindquist E."/>
            <person name="Lucas S."/>
            <person name="Pangilinan J."/>
            <person name="Polle J."/>
            <person name="Salamov A."/>
            <person name="Terry A."/>
            <person name="Yamada T."/>
            <person name="Dunigan D.D."/>
            <person name="Grigoriev I.V."/>
            <person name="Claverie J.M."/>
            <person name="Van Etten J.L."/>
        </authorList>
    </citation>
    <scope>NUCLEOTIDE SEQUENCE [LARGE SCALE GENOMIC DNA]</scope>
    <source>
        <strain evidence="2 3">NC64A</strain>
    </source>
</reference>
<dbReference type="EMBL" id="GL433838">
    <property type="protein sequence ID" value="EFN58292.1"/>
    <property type="molecule type" value="Genomic_DNA"/>
</dbReference>
<dbReference type="RefSeq" id="XP_005850394.1">
    <property type="nucleotide sequence ID" value="XM_005850332.1"/>
</dbReference>
<dbReference type="InParanoid" id="E1Z869"/>
<feature type="region of interest" description="Disordered" evidence="1">
    <location>
        <begin position="35"/>
        <end position="56"/>
    </location>
</feature>
<dbReference type="STRING" id="554065.E1Z869"/>
<dbReference type="OrthoDB" id="516958at2759"/>
<dbReference type="KEGG" id="cvr:CHLNCDRAFT_50729"/>
<dbReference type="eggNOG" id="ENOG502QSUS">
    <property type="taxonomic scope" value="Eukaryota"/>
</dbReference>
<sequence>MNQPVILYALERRQNGAKNVFLTKSDVEGIIRIKQGDQQAPSGRRRRGAGGGAAVQGGTKNYSKKVLQFFQVLKGAGGQDILCRCVKRSGEWRWCPVVPLEELPRVIKEHHERATGFSGVEKLYTHRGKVGKQLGRNRIVCRVVEIKRPFGVTMYRLRSGAGVVEGMHQASRLSKAPPSLASELTFSGTAQRGVPVVSLNVAMAAQPGGGKAAVRCGCRGACTRNCSCKKNGARCGRHCGCITGLYGVSSRMGGERRAGCQEGAGAGVAQSGGCHIRGQQMTRYSVIAPPGHSRQSTNELRKLGLGCAYSERYWKLDAVVLAVVPDIEEDLRHLLETGELPAADTPAQREKRRRGEDESDEAKLEPVQFHGGLVTMLRERDGFVTLEGMALRHIEPMLTRILRFSRHTPAGGAGAQPRWRSAWPLSDAEAQFVEEVLVHREQKLQRGEQYDDLVPIPPGDARGQMLRGPYKTKRDGSGMQHNWGRQFFSTFRRGDLSGFLWADGTESFSDGAQQRFNNWMDGMLNLEPEAGDEEFEAGDDAGAGQAAYGFDAPQEAYDDDEEEEGEELEQDPDDSDYVVEEDGHGEED</sequence>
<dbReference type="GeneID" id="17357395"/>
<gene>
    <name evidence="2" type="ORF">CHLNCDRAFT_50729</name>
</gene>
<feature type="compositionally biased region" description="Acidic residues" evidence="1">
    <location>
        <begin position="556"/>
        <end position="588"/>
    </location>
</feature>
<feature type="compositionally biased region" description="Basic and acidic residues" evidence="1">
    <location>
        <begin position="347"/>
        <end position="362"/>
    </location>
</feature>
<dbReference type="Proteomes" id="UP000008141">
    <property type="component" value="Unassembled WGS sequence"/>
</dbReference>
<evidence type="ECO:0000256" key="1">
    <source>
        <dbReference type="SAM" id="MobiDB-lite"/>
    </source>
</evidence>
<evidence type="ECO:0000313" key="2">
    <source>
        <dbReference type="EMBL" id="EFN58292.1"/>
    </source>
</evidence>
<feature type="compositionally biased region" description="Low complexity" evidence="1">
    <location>
        <begin position="540"/>
        <end position="555"/>
    </location>
</feature>
<feature type="region of interest" description="Disordered" evidence="1">
    <location>
        <begin position="338"/>
        <end position="362"/>
    </location>
</feature>